<reference evidence="2 3" key="1">
    <citation type="submission" date="2018-04" db="EMBL/GenBank/DDBJ databases">
        <authorList>
            <person name="Hagen T."/>
        </authorList>
    </citation>
    <scope>NUCLEOTIDE SEQUENCE [LARGE SCALE GENOMIC DNA]</scope>
    <source>
        <strain evidence="2 3">TPD7009</strain>
    </source>
</reference>
<dbReference type="AlphaFoldDB" id="A0AA92C0F5"/>
<dbReference type="SUPFAM" id="SSF55729">
    <property type="entry name" value="Acyl-CoA N-acyltransferases (Nat)"/>
    <property type="match status" value="1"/>
</dbReference>
<organism evidence="2 3">
    <name type="scientific">Rhizobium rhizogenes</name>
    <name type="common">Agrobacterium rhizogenes</name>
    <dbReference type="NCBI Taxonomy" id="359"/>
    <lineage>
        <taxon>Bacteria</taxon>
        <taxon>Pseudomonadati</taxon>
        <taxon>Pseudomonadota</taxon>
        <taxon>Alphaproteobacteria</taxon>
        <taxon>Hyphomicrobiales</taxon>
        <taxon>Rhizobiaceae</taxon>
        <taxon>Rhizobium/Agrobacterium group</taxon>
        <taxon>Rhizobium</taxon>
    </lineage>
</organism>
<comment type="caution">
    <text evidence="2">The sequence shown here is derived from an EMBL/GenBank/DDBJ whole genome shotgun (WGS) entry which is preliminary data.</text>
</comment>
<proteinExistence type="predicted"/>
<sequence>MRRANVADIAVVMTIRSRPYVAGDFSSCLSIFESNVPTYFASAEREQFVQFLETKDPLRYLYFVSTLDGAVVACHGLELDATNQRASFAWGMVDRAFHGRGVGTCMTRDRIKIAKQTPNLAEVVLSTSQRTHGFYARHGFVVTKITPDGFGPGLDCYDMRLLLA</sequence>
<dbReference type="GO" id="GO:0016747">
    <property type="term" value="F:acyltransferase activity, transferring groups other than amino-acyl groups"/>
    <property type="evidence" value="ECO:0007669"/>
    <property type="project" value="InterPro"/>
</dbReference>
<feature type="domain" description="N-acetyltransferase" evidence="1">
    <location>
        <begin position="15"/>
        <end position="164"/>
    </location>
</feature>
<dbReference type="PROSITE" id="PS51186">
    <property type="entry name" value="GNAT"/>
    <property type="match status" value="1"/>
</dbReference>
<dbReference type="Gene3D" id="3.40.630.30">
    <property type="match status" value="1"/>
</dbReference>
<evidence type="ECO:0000313" key="2">
    <source>
        <dbReference type="EMBL" id="PVE51101.1"/>
    </source>
</evidence>
<dbReference type="InterPro" id="IPR016181">
    <property type="entry name" value="Acyl_CoA_acyltransferase"/>
</dbReference>
<dbReference type="InterPro" id="IPR000182">
    <property type="entry name" value="GNAT_dom"/>
</dbReference>
<evidence type="ECO:0000259" key="1">
    <source>
        <dbReference type="PROSITE" id="PS51186"/>
    </source>
</evidence>
<dbReference type="Proteomes" id="UP000244335">
    <property type="component" value="Unassembled WGS sequence"/>
</dbReference>
<accession>A0AA92C0F5</accession>
<dbReference type="Pfam" id="PF00583">
    <property type="entry name" value="Acetyltransf_1"/>
    <property type="match status" value="1"/>
</dbReference>
<protein>
    <submittedName>
        <fullName evidence="2">GNAT family N-acetyltransferase</fullName>
    </submittedName>
</protein>
<dbReference type="RefSeq" id="WP_116494014.1">
    <property type="nucleotide sequence ID" value="NZ_QDFR01000008.1"/>
</dbReference>
<name>A0AA92C0F5_RHIRH</name>
<evidence type="ECO:0000313" key="3">
    <source>
        <dbReference type="Proteomes" id="UP000244335"/>
    </source>
</evidence>
<dbReference type="EMBL" id="QDFR01000008">
    <property type="protein sequence ID" value="PVE51101.1"/>
    <property type="molecule type" value="Genomic_DNA"/>
</dbReference>
<gene>
    <name evidence="2" type="ORF">DC430_19025</name>
</gene>